<dbReference type="Pfam" id="PF00050">
    <property type="entry name" value="Kazal_1"/>
    <property type="match status" value="1"/>
</dbReference>
<dbReference type="Pfam" id="PF00219">
    <property type="entry name" value="IGFBP"/>
    <property type="match status" value="1"/>
</dbReference>
<evidence type="ECO:0000313" key="10">
    <source>
        <dbReference type="Proteomes" id="UP000694541"/>
    </source>
</evidence>
<proteinExistence type="predicted"/>
<feature type="domain" description="Ig-like" evidence="6">
    <location>
        <begin position="167"/>
        <end position="206"/>
    </location>
</feature>
<name>A0A8B9MFE2_9AVES</name>
<keyword evidence="4" id="KW-1015">Disulfide bond</keyword>
<dbReference type="InterPro" id="IPR000867">
    <property type="entry name" value="IGFBP-like"/>
</dbReference>
<dbReference type="InterPro" id="IPR007110">
    <property type="entry name" value="Ig-like_dom"/>
</dbReference>
<keyword evidence="3" id="KW-0732">Signal</keyword>
<evidence type="ECO:0000259" key="6">
    <source>
        <dbReference type="PROSITE" id="PS50835"/>
    </source>
</evidence>
<dbReference type="Gene3D" id="3.30.60.30">
    <property type="match status" value="1"/>
</dbReference>
<dbReference type="InterPro" id="IPR036058">
    <property type="entry name" value="Kazal_dom_sf"/>
</dbReference>
<protein>
    <recommendedName>
        <fullName evidence="11">Kazal-type serine protease inhibitor domain-containing protein 1</fullName>
    </recommendedName>
</protein>
<dbReference type="InterPro" id="IPR036179">
    <property type="entry name" value="Ig-like_dom_sf"/>
</dbReference>
<sequence length="296" mass="32993">LPPPLPTLALLQGPFLLVRYILKMKHPMVTASFPALYHRGWWRLLREGDSCGKCDLALCSEPKDCPAGTVLDRCGCCPECGNVEGQICDLDQGNHFYGQCGDNLECRLDPEEARFGEVPEPQCVCKSQESICGSEGKTYENICQFNKAYAVKRNISMKHKGPCESAPVISMPPQDVQNFTGNDVIFGCEVSAYPMPHLEWKKKGNKMFLPGDDAHISVQVKLEFFHVLQFGMRSRGASDYVKNDDFSQCKDHCFGSPSRSNSQGTIWPTSGKEKMEDSPYVGMILEKLNEHINGTI</sequence>
<keyword evidence="5" id="KW-0393">Immunoglobulin domain</keyword>
<dbReference type="Gene3D" id="4.10.40.20">
    <property type="match status" value="1"/>
</dbReference>
<dbReference type="SUPFAM" id="SSF100895">
    <property type="entry name" value="Kazal-type serine protease inhibitors"/>
    <property type="match status" value="1"/>
</dbReference>
<dbReference type="SUPFAM" id="SSF48726">
    <property type="entry name" value="Immunoglobulin"/>
    <property type="match status" value="1"/>
</dbReference>
<reference evidence="9" key="1">
    <citation type="submission" date="2025-08" db="UniProtKB">
        <authorList>
            <consortium name="Ensembl"/>
        </authorList>
    </citation>
    <scope>IDENTIFICATION</scope>
</reference>
<evidence type="ECO:0000259" key="7">
    <source>
        <dbReference type="PROSITE" id="PS51323"/>
    </source>
</evidence>
<evidence type="ECO:0008006" key="11">
    <source>
        <dbReference type="Google" id="ProtNLM"/>
    </source>
</evidence>
<dbReference type="GO" id="GO:0001558">
    <property type="term" value="P:regulation of cell growth"/>
    <property type="evidence" value="ECO:0007669"/>
    <property type="project" value="InterPro"/>
</dbReference>
<evidence type="ECO:0000256" key="2">
    <source>
        <dbReference type="ARBA" id="ARBA00022525"/>
    </source>
</evidence>
<dbReference type="SUPFAM" id="SSF57184">
    <property type="entry name" value="Growth factor receptor domain"/>
    <property type="match status" value="1"/>
</dbReference>
<dbReference type="GO" id="GO:0005615">
    <property type="term" value="C:extracellular space"/>
    <property type="evidence" value="ECO:0007669"/>
    <property type="project" value="TreeGrafter"/>
</dbReference>
<evidence type="ECO:0000313" key="9">
    <source>
        <dbReference type="Ensembl" id="ENSANIP00000006656.1"/>
    </source>
</evidence>
<dbReference type="InterPro" id="IPR002350">
    <property type="entry name" value="Kazal_dom"/>
</dbReference>
<feature type="domain" description="IGFBP N-terminal" evidence="7">
    <location>
        <begin position="47"/>
        <end position="126"/>
    </location>
</feature>
<dbReference type="PROSITE" id="PS51323">
    <property type="entry name" value="IGFBP_N_2"/>
    <property type="match status" value="1"/>
</dbReference>
<organism evidence="9 10">
    <name type="scientific">Accipiter nisus</name>
    <name type="common">Eurasian sparrowhawk</name>
    <dbReference type="NCBI Taxonomy" id="211598"/>
    <lineage>
        <taxon>Eukaryota</taxon>
        <taxon>Metazoa</taxon>
        <taxon>Chordata</taxon>
        <taxon>Craniata</taxon>
        <taxon>Vertebrata</taxon>
        <taxon>Euteleostomi</taxon>
        <taxon>Archelosauria</taxon>
        <taxon>Archosauria</taxon>
        <taxon>Dinosauria</taxon>
        <taxon>Saurischia</taxon>
        <taxon>Theropoda</taxon>
        <taxon>Coelurosauria</taxon>
        <taxon>Aves</taxon>
        <taxon>Neognathae</taxon>
        <taxon>Neoaves</taxon>
        <taxon>Telluraves</taxon>
        <taxon>Accipitrimorphae</taxon>
        <taxon>Accipitriformes</taxon>
        <taxon>Accipitridae</taxon>
        <taxon>Accipitrinae</taxon>
        <taxon>Accipiter</taxon>
    </lineage>
</organism>
<keyword evidence="10" id="KW-1185">Reference proteome</keyword>
<dbReference type="PROSITE" id="PS51465">
    <property type="entry name" value="KAZAL_2"/>
    <property type="match status" value="1"/>
</dbReference>
<dbReference type="AlphaFoldDB" id="A0A8B9MFE2"/>
<keyword evidence="2" id="KW-0964">Secreted</keyword>
<dbReference type="InterPro" id="IPR013783">
    <property type="entry name" value="Ig-like_fold"/>
</dbReference>
<dbReference type="Gene3D" id="2.60.40.10">
    <property type="entry name" value="Immunoglobulins"/>
    <property type="match status" value="1"/>
</dbReference>
<reference evidence="9" key="2">
    <citation type="submission" date="2025-09" db="UniProtKB">
        <authorList>
            <consortium name="Ensembl"/>
        </authorList>
    </citation>
    <scope>IDENTIFICATION</scope>
</reference>
<dbReference type="GO" id="GO:0005520">
    <property type="term" value="F:insulin-like growth factor binding"/>
    <property type="evidence" value="ECO:0007669"/>
    <property type="project" value="InterPro"/>
</dbReference>
<dbReference type="GO" id="GO:0009966">
    <property type="term" value="P:regulation of signal transduction"/>
    <property type="evidence" value="ECO:0007669"/>
    <property type="project" value="TreeGrafter"/>
</dbReference>
<dbReference type="SMART" id="SM00280">
    <property type="entry name" value="KAZAL"/>
    <property type="match status" value="1"/>
</dbReference>
<dbReference type="Ensembl" id="ENSANIT00000006879.1">
    <property type="protein sequence ID" value="ENSANIP00000006656.1"/>
    <property type="gene ID" value="ENSANIG00000004470.1"/>
</dbReference>
<dbReference type="InterPro" id="IPR009030">
    <property type="entry name" value="Growth_fac_rcpt_cys_sf"/>
</dbReference>
<dbReference type="PROSITE" id="PS50835">
    <property type="entry name" value="IG_LIKE"/>
    <property type="match status" value="1"/>
</dbReference>
<accession>A0A8B9MFE2</accession>
<feature type="domain" description="Kazal-like" evidence="8">
    <location>
        <begin position="117"/>
        <end position="165"/>
    </location>
</feature>
<evidence type="ECO:0000256" key="3">
    <source>
        <dbReference type="ARBA" id="ARBA00022729"/>
    </source>
</evidence>
<dbReference type="PANTHER" id="PTHR14186">
    <property type="entry name" value="INSULIN-LIKE GROWTH FACTOR BINDING PROTEIN-RELATED"/>
    <property type="match status" value="1"/>
</dbReference>
<evidence type="ECO:0000256" key="4">
    <source>
        <dbReference type="ARBA" id="ARBA00023157"/>
    </source>
</evidence>
<evidence type="ECO:0000259" key="8">
    <source>
        <dbReference type="PROSITE" id="PS51465"/>
    </source>
</evidence>
<dbReference type="PANTHER" id="PTHR14186:SF14">
    <property type="entry name" value="KAZAL-TYPE SERINE PROTEASE INHIBITOR DOMAIN-CONTAINING PROTEIN 1"/>
    <property type="match status" value="1"/>
</dbReference>
<dbReference type="InterPro" id="IPR011390">
    <property type="entry name" value="IGFBP_rP_mac25"/>
</dbReference>
<evidence type="ECO:0000256" key="1">
    <source>
        <dbReference type="ARBA" id="ARBA00004613"/>
    </source>
</evidence>
<evidence type="ECO:0000256" key="5">
    <source>
        <dbReference type="ARBA" id="ARBA00023319"/>
    </source>
</evidence>
<comment type="subcellular location">
    <subcellularLocation>
        <location evidence="1">Secreted</location>
    </subcellularLocation>
</comment>
<dbReference type="CDD" id="cd00104">
    <property type="entry name" value="KAZAL_FS"/>
    <property type="match status" value="1"/>
</dbReference>
<dbReference type="Proteomes" id="UP000694541">
    <property type="component" value="Unplaced"/>
</dbReference>